<evidence type="ECO:0000313" key="2">
    <source>
        <dbReference type="EMBL" id="MBJ6128505.1"/>
    </source>
</evidence>
<evidence type="ECO:0000313" key="3">
    <source>
        <dbReference type="Proteomes" id="UP000620670"/>
    </source>
</evidence>
<evidence type="ECO:0008006" key="4">
    <source>
        <dbReference type="Google" id="ProtNLM"/>
    </source>
</evidence>
<dbReference type="Proteomes" id="UP000620670">
    <property type="component" value="Unassembled WGS sequence"/>
</dbReference>
<keyword evidence="3" id="KW-1185">Reference proteome</keyword>
<reference evidence="3" key="1">
    <citation type="submission" date="2020-12" db="EMBL/GenBank/DDBJ databases">
        <title>Hymenobacter sp.</title>
        <authorList>
            <person name="Kim M.K."/>
        </authorList>
    </citation>
    <scope>NUCLEOTIDE SEQUENCE [LARGE SCALE GENOMIC DNA]</scope>
    <source>
        <strain evidence="3">BT325</strain>
    </source>
</reference>
<feature type="compositionally biased region" description="Pro residues" evidence="1">
    <location>
        <begin position="205"/>
        <end position="218"/>
    </location>
</feature>
<dbReference type="RefSeq" id="WP_199051775.1">
    <property type="nucleotide sequence ID" value="NZ_JAELXT010000055.1"/>
</dbReference>
<accession>A0ABS0Y8S3</accession>
<sequence length="993" mass="110488">MADRLGSPLLAINTLRAPDRSRSDGIQHLALTMPPSISTQVAQWEARQRNELSPQEAAAMLWSVPAAAYLTGAVEAWRNIPGVSELRAAWERLANEDPANWPANQAALRTYVADATPDGRNWSALSRAMASVDTLALLNDVVLIFKYAALHMRRPLRLAVEVYRLARAILDAKGPATRDEVEAWLRAPIMVPQPLSGPLRRRGAHPPPAPKPPQPPTDFPIFDISSPDAVRALKLLRTHLDDIENVQLSGRIGNVLREAGVTDRKSIERIITDVTGRPDIVPTDRAPDDRREWLPPLRATPAVVRMQLFGATLTFDTAEASARMAKQRQTLARRLFEALPDDIRRRLGQSGVALEDLPVWHELLHGVTNAPSYLEPVGRNDLLLVRQVTTGYRRAEVAYIENVMIGETRTRHHTQRVLSRQEFSESIEREVEETRDLQVSDKASLSREVSKVVEEDLRTEGSVQVTSRGPTKVVASASVSYERSTEEAAKSAEEYARETIERAVKRTLDRLKRESKSLFEQETIEENHHGFERDGNAADHVSGVYQYLERISRAKMFWYGERELYDLLIPEPAALIWQLATTHKTLQLPIEAPDADLFASLTVDNIADKREAVIRAYRVTDIPPLPAATKEIPVSFSATGGGDSAKHASDKELQVPDGYEVIDADFAISAEVEDDEYPPNGGISVAGQVQLWEITLSGNKGQTQKSFTFATPLPGPAVPVAMNADNFTSIAVTGTFRLRLTAVAAKQWAISAYGRVAERYEQLRREYAQAVIQATVSQGPDPVTLPMGTRQWLNQIVRAELQRSAIDLMRNAPVDYQLVQSHPYANADGTLSAHPVADPVALHEVEPEVRFLQQAFEWEHLTWILYPYFWGRRSEWNRTVVTNHPDPDFNVFLNAGAARLQIPVRPGFESMVKHFMETGEVYLGEGLPSMGDEGYLPFIGEQLTTLGPPGDEVPWPPDAPREWDVIAPTSLLLVRTLADSQLPAWDPSTGAEI</sequence>
<evidence type="ECO:0000256" key="1">
    <source>
        <dbReference type="SAM" id="MobiDB-lite"/>
    </source>
</evidence>
<comment type="caution">
    <text evidence="2">The sequence shown here is derived from an EMBL/GenBank/DDBJ whole genome shotgun (WGS) entry which is preliminary data.</text>
</comment>
<organism evidence="2 3">
    <name type="scientific">Microvirga splendida</name>
    <dbReference type="NCBI Taxonomy" id="2795727"/>
    <lineage>
        <taxon>Bacteria</taxon>
        <taxon>Pseudomonadati</taxon>
        <taxon>Pseudomonadota</taxon>
        <taxon>Alphaproteobacteria</taxon>
        <taxon>Hyphomicrobiales</taxon>
        <taxon>Methylobacteriaceae</taxon>
        <taxon>Microvirga</taxon>
    </lineage>
</organism>
<gene>
    <name evidence="2" type="ORF">JAO75_24235</name>
</gene>
<proteinExistence type="predicted"/>
<name>A0ABS0Y8S3_9HYPH</name>
<dbReference type="EMBL" id="JAELXT010000055">
    <property type="protein sequence ID" value="MBJ6128505.1"/>
    <property type="molecule type" value="Genomic_DNA"/>
</dbReference>
<feature type="region of interest" description="Disordered" evidence="1">
    <location>
        <begin position="195"/>
        <end position="218"/>
    </location>
</feature>
<protein>
    <recommendedName>
        <fullName evidence="4">Tc toxin complex TcA C-terminal TcB-binding domain-containing protein</fullName>
    </recommendedName>
</protein>